<dbReference type="PANTHER" id="PTHR43281">
    <property type="entry name" value="FARNESYL DIPHOSPHATE SYNTHASE"/>
    <property type="match status" value="1"/>
</dbReference>
<evidence type="ECO:0000256" key="2">
    <source>
        <dbReference type="ARBA" id="ARBA00006706"/>
    </source>
</evidence>
<comment type="similarity">
    <text evidence="2 7">Belongs to the FPP/GGPP synthase family.</text>
</comment>
<dbReference type="PROSITE" id="PS00723">
    <property type="entry name" value="POLYPRENYL_SYNTHASE_1"/>
    <property type="match status" value="1"/>
</dbReference>
<dbReference type="SUPFAM" id="SSF48576">
    <property type="entry name" value="Terpenoid synthases"/>
    <property type="match status" value="1"/>
</dbReference>
<keyword evidence="6" id="KW-0414">Isoprene biosynthesis</keyword>
<keyword evidence="3 7" id="KW-0808">Transferase</keyword>
<evidence type="ECO:0000256" key="5">
    <source>
        <dbReference type="ARBA" id="ARBA00022842"/>
    </source>
</evidence>
<dbReference type="PANTHER" id="PTHR43281:SF1">
    <property type="entry name" value="FARNESYL DIPHOSPHATE SYNTHASE"/>
    <property type="match status" value="1"/>
</dbReference>
<dbReference type="Pfam" id="PF00348">
    <property type="entry name" value="polyprenyl_synt"/>
    <property type="match status" value="1"/>
</dbReference>
<reference evidence="8" key="1">
    <citation type="submission" date="2020-10" db="EMBL/GenBank/DDBJ databases">
        <authorList>
            <person name="Gilroy R."/>
        </authorList>
    </citation>
    <scope>NUCLEOTIDE SEQUENCE</scope>
    <source>
        <strain evidence="8">35461</strain>
    </source>
</reference>
<evidence type="ECO:0000256" key="3">
    <source>
        <dbReference type="ARBA" id="ARBA00022679"/>
    </source>
</evidence>
<dbReference type="InterPro" id="IPR033749">
    <property type="entry name" value="Polyprenyl_synt_CS"/>
</dbReference>
<proteinExistence type="inferred from homology"/>
<sequence length="289" mass="29888">MSDLAPTLAALRTAVEGGLAQTLEDAKGSDTAIAGLEAFHQALAHAVLGGGKRIRPCLTLLCAQACGMEAPERDPNALRAALAIELLHCYTLVHDDLPAMDNDTERRGQPSVWAKFGQANAILVGDYLQALAFCTLPHADGKALAPLLAQAATDVVSGQVADIAAAADPTVCDARHLLYVDTLKTGALFRAACALGARVAGADDKTVDACAAYGQNLGLAFQYVDDLLDADQAKDNAEPSILTLCGGDADQARAYAKAATQRALDALAPLDAKTAPLVTFAESLLARIA</sequence>
<evidence type="ECO:0000256" key="1">
    <source>
        <dbReference type="ARBA" id="ARBA00001946"/>
    </source>
</evidence>
<gene>
    <name evidence="8" type="ORF">IAC79_00470</name>
</gene>
<keyword evidence="5" id="KW-0460">Magnesium</keyword>
<evidence type="ECO:0000256" key="4">
    <source>
        <dbReference type="ARBA" id="ARBA00022723"/>
    </source>
</evidence>
<dbReference type="InterPro" id="IPR000092">
    <property type="entry name" value="Polyprenyl_synt"/>
</dbReference>
<organism evidence="8 9">
    <name type="scientific">Candidatus Spyradenecus faecavium</name>
    <dbReference type="NCBI Taxonomy" id="2840947"/>
    <lineage>
        <taxon>Bacteria</taxon>
        <taxon>Pseudomonadati</taxon>
        <taxon>Lentisphaerota</taxon>
        <taxon>Lentisphaeria</taxon>
        <taxon>Lentisphaerales</taxon>
        <taxon>Lentisphaeraceae</taxon>
        <taxon>Lentisphaeraceae incertae sedis</taxon>
        <taxon>Candidatus Spyradenecus</taxon>
    </lineage>
</organism>
<reference evidence="8" key="2">
    <citation type="journal article" date="2021" name="PeerJ">
        <title>Extensive microbial diversity within the chicken gut microbiome revealed by metagenomics and culture.</title>
        <authorList>
            <person name="Gilroy R."/>
            <person name="Ravi A."/>
            <person name="Getino M."/>
            <person name="Pursley I."/>
            <person name="Horton D.L."/>
            <person name="Alikhan N.F."/>
            <person name="Baker D."/>
            <person name="Gharbi K."/>
            <person name="Hall N."/>
            <person name="Watson M."/>
            <person name="Adriaenssens E.M."/>
            <person name="Foster-Nyarko E."/>
            <person name="Jarju S."/>
            <person name="Secka A."/>
            <person name="Antonio M."/>
            <person name="Oren A."/>
            <person name="Chaudhuri R.R."/>
            <person name="La Ragione R."/>
            <person name="Hildebrand F."/>
            <person name="Pallen M.J."/>
        </authorList>
    </citation>
    <scope>NUCLEOTIDE SEQUENCE</scope>
    <source>
        <strain evidence="8">35461</strain>
    </source>
</reference>
<protein>
    <submittedName>
        <fullName evidence="8">Polyprenyl synthetase family protein</fullName>
    </submittedName>
</protein>
<evidence type="ECO:0000313" key="8">
    <source>
        <dbReference type="EMBL" id="HIV08574.1"/>
    </source>
</evidence>
<dbReference type="Gene3D" id="1.10.600.10">
    <property type="entry name" value="Farnesyl Diphosphate Synthase"/>
    <property type="match status" value="1"/>
</dbReference>
<comment type="caution">
    <text evidence="8">The sequence shown here is derived from an EMBL/GenBank/DDBJ whole genome shotgun (WGS) entry which is preliminary data.</text>
</comment>
<dbReference type="GO" id="GO:0046872">
    <property type="term" value="F:metal ion binding"/>
    <property type="evidence" value="ECO:0007669"/>
    <property type="project" value="UniProtKB-KW"/>
</dbReference>
<comment type="cofactor">
    <cofactor evidence="1">
        <name>Mg(2+)</name>
        <dbReference type="ChEBI" id="CHEBI:18420"/>
    </cofactor>
</comment>
<evidence type="ECO:0000256" key="7">
    <source>
        <dbReference type="RuleBase" id="RU004466"/>
    </source>
</evidence>
<keyword evidence="4" id="KW-0479">Metal-binding</keyword>
<dbReference type="InterPro" id="IPR008949">
    <property type="entry name" value="Isoprenoid_synthase_dom_sf"/>
</dbReference>
<dbReference type="CDD" id="cd00685">
    <property type="entry name" value="Trans_IPPS_HT"/>
    <property type="match status" value="1"/>
</dbReference>
<dbReference type="GO" id="GO:0008299">
    <property type="term" value="P:isoprenoid biosynthetic process"/>
    <property type="evidence" value="ECO:0007669"/>
    <property type="project" value="UniProtKB-KW"/>
</dbReference>
<dbReference type="GO" id="GO:0004659">
    <property type="term" value="F:prenyltransferase activity"/>
    <property type="evidence" value="ECO:0007669"/>
    <property type="project" value="InterPro"/>
</dbReference>
<dbReference type="SFLD" id="SFLDS00005">
    <property type="entry name" value="Isoprenoid_Synthase_Type_I"/>
    <property type="match status" value="1"/>
</dbReference>
<evidence type="ECO:0000313" key="9">
    <source>
        <dbReference type="Proteomes" id="UP000886845"/>
    </source>
</evidence>
<name>A0A9D1NM70_9BACT</name>
<dbReference type="EMBL" id="DVOR01000016">
    <property type="protein sequence ID" value="HIV08574.1"/>
    <property type="molecule type" value="Genomic_DNA"/>
</dbReference>
<dbReference type="Proteomes" id="UP000886845">
    <property type="component" value="Unassembled WGS sequence"/>
</dbReference>
<accession>A0A9D1NM70</accession>
<dbReference type="AlphaFoldDB" id="A0A9D1NM70"/>
<evidence type="ECO:0000256" key="6">
    <source>
        <dbReference type="ARBA" id="ARBA00023229"/>
    </source>
</evidence>